<organism evidence="4 5">
    <name type="scientific">Candidatus Viridilinea mediisalina</name>
    <dbReference type="NCBI Taxonomy" id="2024553"/>
    <lineage>
        <taxon>Bacteria</taxon>
        <taxon>Bacillati</taxon>
        <taxon>Chloroflexota</taxon>
        <taxon>Chloroflexia</taxon>
        <taxon>Chloroflexales</taxon>
        <taxon>Chloroflexineae</taxon>
        <taxon>Oscillochloridaceae</taxon>
        <taxon>Candidatus Viridilinea</taxon>
    </lineage>
</organism>
<comment type="caution">
    <text evidence="4">The sequence shown here is derived from an EMBL/GenBank/DDBJ whole genome shotgun (WGS) entry which is preliminary data.</text>
</comment>
<keyword evidence="5" id="KW-1185">Reference proteome</keyword>
<protein>
    <recommendedName>
        <fullName evidence="6">NACHT domain-containing protein</fullName>
    </recommendedName>
</protein>
<dbReference type="InterPro" id="IPR016187">
    <property type="entry name" value="CTDL_fold"/>
</dbReference>
<accession>A0A2A6RH62</accession>
<feature type="domain" description="NACHT" evidence="3">
    <location>
        <begin position="101"/>
        <end position="275"/>
    </location>
</feature>
<dbReference type="EMBL" id="NQWI01000076">
    <property type="protein sequence ID" value="PDW02281.1"/>
    <property type="molecule type" value="Genomic_DNA"/>
</dbReference>
<dbReference type="Proteomes" id="UP000220527">
    <property type="component" value="Unassembled WGS sequence"/>
</dbReference>
<feature type="domain" description="Sulfatase-modifying factor enzyme-like" evidence="2">
    <location>
        <begin position="614"/>
        <end position="894"/>
    </location>
</feature>
<feature type="region of interest" description="Disordered" evidence="1">
    <location>
        <begin position="49"/>
        <end position="86"/>
    </location>
</feature>
<evidence type="ECO:0000313" key="4">
    <source>
        <dbReference type="EMBL" id="PDW02281.1"/>
    </source>
</evidence>
<dbReference type="Gene3D" id="3.40.50.300">
    <property type="entry name" value="P-loop containing nucleotide triphosphate hydrolases"/>
    <property type="match status" value="1"/>
</dbReference>
<dbReference type="InterPro" id="IPR051043">
    <property type="entry name" value="Sulfatase_Mod_Factor_Kinase"/>
</dbReference>
<feature type="compositionally biased region" description="Basic and acidic residues" evidence="1">
    <location>
        <begin position="49"/>
        <end position="63"/>
    </location>
</feature>
<dbReference type="InterPro" id="IPR027417">
    <property type="entry name" value="P-loop_NTPase"/>
</dbReference>
<dbReference type="InterPro" id="IPR042095">
    <property type="entry name" value="SUMF_sf"/>
</dbReference>
<dbReference type="PANTHER" id="PTHR23150:SF19">
    <property type="entry name" value="FORMYLGLYCINE-GENERATING ENZYME"/>
    <property type="match status" value="1"/>
</dbReference>
<gene>
    <name evidence="4" type="ORF">CJ255_14730</name>
</gene>
<reference evidence="5" key="1">
    <citation type="submission" date="2017-08" db="EMBL/GenBank/DDBJ databases">
        <authorList>
            <person name="Grouzdev D.S."/>
            <person name="Gaisin V.A."/>
            <person name="Rysina M.S."/>
            <person name="Gorlenko V.M."/>
        </authorList>
    </citation>
    <scope>NUCLEOTIDE SEQUENCE [LARGE SCALE GENOMIC DNA]</scope>
    <source>
        <strain evidence="5">Kir15-3F</strain>
    </source>
</reference>
<dbReference type="Pfam" id="PF03781">
    <property type="entry name" value="FGE-sulfatase"/>
    <property type="match status" value="1"/>
</dbReference>
<dbReference type="InterPro" id="IPR005532">
    <property type="entry name" value="SUMF_dom"/>
</dbReference>
<evidence type="ECO:0008006" key="6">
    <source>
        <dbReference type="Google" id="ProtNLM"/>
    </source>
</evidence>
<evidence type="ECO:0000259" key="2">
    <source>
        <dbReference type="Pfam" id="PF03781"/>
    </source>
</evidence>
<evidence type="ECO:0000256" key="1">
    <source>
        <dbReference type="SAM" id="MobiDB-lite"/>
    </source>
</evidence>
<sequence length="899" mass="100101">MLGADQVLLPALACSVGVGEPGHAQPLKQCRCRAGMRVGLLLRPAHVEHEATAQAQRHPDRRQFRAGRLRPATGPDPNERGRLRAPLDASQPTPEVLVALAGSGKTTTLQYGALLLARAWRNQDGQLAAAKLECFTDKIPLPIYARLTELMAYLRKQYAQNRAPLVGAPPRLLLEALAALLDDPVPGLSVAVLEAWLQRGDCMLLLDGLDETGDAHERNGAMDLINHLVQAYPKNRFIVASRPFAGLAERLAGFAERHLRPLNAADMQALLNRLFLALRLDAPPAPASPDAPQPLVAEAAELWRNLDRSPRLFDMATNPLLLTSMAVLVEGREPLPTERAKIYQKLVELTIEAWRKTQITRNLPPSKWQPFEESNDAVRRRLQFLAAKMLEEERRELPLYRARELLRPIYQQNNPTWHEERCAEHVRTLLSEIALHSGLLQAHNSDDRFSFSHFTLQEYLAARHYTEQGSDKPDAVATMLGRWRERRWRETILLALGHEATSGDQETAQRMVHDLLATNEAEALLLAADGLDEANVYTIPELKAQRHAVSRRLQALAALTSDWQQAAHPDPQIRQRAATLLDRLRADKAHPDRDDDPCARPGLDLTRSDYWAARIEPGCFSMGDNNGKYDDEKPQFDYQIKQPYALARFPVTNQQYLIFMDSLAGRGPDAARAAAEELLKLMAQHEQTIDGFRPRGWPGEHYRSGEGNHPVVAVTWYAASAFAWWANHSLLSAAERAAGHLIRLPTEAEWERAAAYPLQLHANQPRAGRRSYPWGDDLSEQVSGPISATLQANIDLSKIKSPSVVGIFPHGAAACGAEELGGNVWEWCSTPTGKYPLPDDLVAESLYTKHKSSNSSYVLRGGSWGYESANVRCACRYGYHPTAGYVSSGFRLARLFSLP</sequence>
<name>A0A2A6RH62_9CHLR</name>
<dbReference type="OrthoDB" id="135105at2"/>
<dbReference type="GO" id="GO:0120147">
    <property type="term" value="F:formylglycine-generating oxidase activity"/>
    <property type="evidence" value="ECO:0007669"/>
    <property type="project" value="TreeGrafter"/>
</dbReference>
<evidence type="ECO:0000259" key="3">
    <source>
        <dbReference type="Pfam" id="PF05729"/>
    </source>
</evidence>
<dbReference type="InterPro" id="IPR007111">
    <property type="entry name" value="NACHT_NTPase"/>
</dbReference>
<proteinExistence type="predicted"/>
<dbReference type="AlphaFoldDB" id="A0A2A6RH62"/>
<dbReference type="SUPFAM" id="SSF56436">
    <property type="entry name" value="C-type lectin-like"/>
    <property type="match status" value="1"/>
</dbReference>
<dbReference type="Pfam" id="PF05729">
    <property type="entry name" value="NACHT"/>
    <property type="match status" value="1"/>
</dbReference>
<dbReference type="PANTHER" id="PTHR23150">
    <property type="entry name" value="SULFATASE MODIFYING FACTOR 1, 2"/>
    <property type="match status" value="1"/>
</dbReference>
<evidence type="ECO:0000313" key="5">
    <source>
        <dbReference type="Proteomes" id="UP000220527"/>
    </source>
</evidence>
<dbReference type="Gene3D" id="3.90.1580.10">
    <property type="entry name" value="paralog of FGE (formylglycine-generating enzyme)"/>
    <property type="match status" value="1"/>
</dbReference>